<evidence type="ECO:0000256" key="5">
    <source>
        <dbReference type="ARBA" id="ARBA00023115"/>
    </source>
</evidence>
<dbReference type="EMBL" id="BAAAGS010000003">
    <property type="protein sequence ID" value="GAA0511238.1"/>
    <property type="molecule type" value="Genomic_DNA"/>
</dbReference>
<dbReference type="SUPFAM" id="SSF56276">
    <property type="entry name" value="S-adenosylmethionine decarboxylase"/>
    <property type="match status" value="1"/>
</dbReference>
<protein>
    <recommendedName>
        <fullName evidence="10">S-adenosylmethionine decarboxylase proenzyme</fullName>
        <shortName evidence="10">AdoMetDC</shortName>
        <shortName evidence="10">SAMDC</shortName>
        <ecNumber evidence="10">4.1.1.50</ecNumber>
    </recommendedName>
    <component>
        <recommendedName>
            <fullName evidence="10">S-adenosylmethionine decarboxylase beta chain</fullName>
        </recommendedName>
    </component>
    <component>
        <recommendedName>
            <fullName evidence="10">S-adenosylmethionine decarboxylase alpha chain</fullName>
        </recommendedName>
    </component>
</protein>
<accession>A0ABN1C3V9</accession>
<keyword evidence="5 10" id="KW-0620">Polyamine biosynthesis</keyword>
<dbReference type="InterPro" id="IPR017716">
    <property type="entry name" value="S-AdoMet_deCOase_pro-enz"/>
</dbReference>
<feature type="chain" id="PRO_5044921176" description="S-adenosylmethionine decarboxylase alpha chain" evidence="10">
    <location>
        <begin position="68"/>
        <end position="130"/>
    </location>
</feature>
<keyword evidence="12" id="KW-1185">Reference proteome</keyword>
<sequence length="130" mass="13909">MADREHRFAGRHVIAELVSVEPGLLDDEEFLRRALGDALAAAGATVCAMSSHRFQPQGVTVLALLTESHASVHTYPEFGAAFVDAFTCGSTADPERAVRLLVRALDASVGQLRTLRRGTRQVPALADPVS</sequence>
<keyword evidence="3 10" id="KW-0068">Autocatalytic cleavage</keyword>
<evidence type="ECO:0000256" key="1">
    <source>
        <dbReference type="ARBA" id="ARBA00022691"/>
    </source>
</evidence>
<dbReference type="PANTHER" id="PTHR33866">
    <property type="entry name" value="S-ADENOSYLMETHIONINE DECARBOXYLASE PROENZYME"/>
    <property type="match status" value="1"/>
</dbReference>
<dbReference type="EC" id="4.1.1.50" evidence="10"/>
<comment type="cofactor">
    <cofactor evidence="10">
        <name>pyruvate</name>
        <dbReference type="ChEBI" id="CHEBI:15361"/>
    </cofactor>
    <text evidence="10">Binds 1 pyruvoyl group covalently per subunit.</text>
</comment>
<proteinExistence type="inferred from homology"/>
<comment type="subunit">
    <text evidence="10">Heterotetramer of two alpha and two beta chains arranged as a dimer of alpha/beta heterodimers.</text>
</comment>
<comment type="similarity">
    <text evidence="10">Belongs to the prokaryotic AdoMetDC family. Type 1 subfamily.</text>
</comment>
<feature type="active site" description="Proton donor; for catalytic activity" evidence="10">
    <location>
        <position position="88"/>
    </location>
</feature>
<comment type="pathway">
    <text evidence="10">Amine and polyamine biosynthesis; S-adenosylmethioninamine biosynthesis; S-adenosylmethioninamine from S-adenosyl-L-methionine: step 1/1.</text>
</comment>
<evidence type="ECO:0000256" key="6">
    <source>
        <dbReference type="ARBA" id="ARBA00023145"/>
    </source>
</evidence>
<evidence type="ECO:0000256" key="10">
    <source>
        <dbReference type="HAMAP-Rule" id="MF_00464"/>
    </source>
</evidence>
<evidence type="ECO:0000256" key="2">
    <source>
        <dbReference type="ARBA" id="ARBA00022793"/>
    </source>
</evidence>
<dbReference type="PANTHER" id="PTHR33866:SF2">
    <property type="entry name" value="S-ADENOSYLMETHIONINE DECARBOXYLASE PROENZYME"/>
    <property type="match status" value="1"/>
</dbReference>
<keyword evidence="6 10" id="KW-0865">Zymogen</keyword>
<keyword evidence="4 10" id="KW-0745">Spermidine biosynthesis</keyword>
<organism evidence="11 12">
    <name type="scientific">Saccharopolyspora erythraea</name>
    <name type="common">Streptomyces erythraeus</name>
    <dbReference type="NCBI Taxonomy" id="1836"/>
    <lineage>
        <taxon>Bacteria</taxon>
        <taxon>Bacillati</taxon>
        <taxon>Actinomycetota</taxon>
        <taxon>Actinomycetes</taxon>
        <taxon>Pseudonocardiales</taxon>
        <taxon>Pseudonocardiaceae</taxon>
        <taxon>Saccharopolyspora</taxon>
    </lineage>
</organism>
<dbReference type="Pfam" id="PF02675">
    <property type="entry name" value="AdoMet_dc"/>
    <property type="match status" value="1"/>
</dbReference>
<dbReference type="InterPro" id="IPR016067">
    <property type="entry name" value="S-AdoMet_deCO2ase_core"/>
</dbReference>
<dbReference type="InterPro" id="IPR003826">
    <property type="entry name" value="AdoMetDC_fam_prok"/>
</dbReference>
<feature type="active site" description="Proton acceptor; for processing activity" evidence="10">
    <location>
        <position position="73"/>
    </location>
</feature>
<comment type="caution">
    <text evidence="11">The sequence shown here is derived from an EMBL/GenBank/DDBJ whole genome shotgun (WGS) entry which is preliminary data.</text>
</comment>
<dbReference type="NCBIfam" id="TIGR03330">
    <property type="entry name" value="SAM_DCase_Bsu"/>
    <property type="match status" value="1"/>
</dbReference>
<keyword evidence="2 10" id="KW-0210">Decarboxylase</keyword>
<feature type="chain" id="PRO_5044921177" description="S-adenosylmethionine decarboxylase beta chain" evidence="10">
    <location>
        <begin position="1"/>
        <end position="67"/>
    </location>
</feature>
<keyword evidence="1 10" id="KW-0949">S-adenosyl-L-methionine</keyword>
<name>A0ABN1C3V9_SACER</name>
<keyword evidence="7 10" id="KW-0456">Lyase</keyword>
<evidence type="ECO:0000313" key="11">
    <source>
        <dbReference type="EMBL" id="GAA0511238.1"/>
    </source>
</evidence>
<comment type="catalytic activity">
    <reaction evidence="10">
        <text>S-adenosyl-L-methionine + H(+) = S-adenosyl 3-(methylsulfanyl)propylamine + CO2</text>
        <dbReference type="Rhea" id="RHEA:15981"/>
        <dbReference type="ChEBI" id="CHEBI:15378"/>
        <dbReference type="ChEBI" id="CHEBI:16526"/>
        <dbReference type="ChEBI" id="CHEBI:57443"/>
        <dbReference type="ChEBI" id="CHEBI:59789"/>
        <dbReference type="EC" id="4.1.1.50"/>
    </reaction>
</comment>
<comment type="PTM">
    <text evidence="10">Is synthesized initially as an inactive proenzyme. Formation of the active enzyme involves a self-maturation process in which the active site pyruvoyl group is generated from an internal serine residue via an autocatalytic post-translational modification. Two non-identical subunits are generated from the proenzyme in this reaction, and the pyruvate is formed at the N-terminus of the alpha chain, which is derived from the carboxyl end of the proenzyme. The post-translation cleavage follows an unusual pathway, termed non-hydrolytic serinolysis, in which the side chain hydroxyl group of the serine supplies its oxygen atom to form the C-terminus of the beta chain, while the remainder of the serine residue undergoes an oxidative deamination to produce ammonia and the pyruvoyl group blocking the N-terminus of the alpha chain.</text>
</comment>
<dbReference type="HAMAP" id="MF_00464">
    <property type="entry name" value="AdoMetDC_1"/>
    <property type="match status" value="1"/>
</dbReference>
<keyword evidence="9 10" id="KW-0670">Pyruvate</keyword>
<feature type="active site" description="Schiff-base intermediate with substrate; via pyruvic acid" evidence="10">
    <location>
        <position position="68"/>
    </location>
</feature>
<evidence type="ECO:0000256" key="4">
    <source>
        <dbReference type="ARBA" id="ARBA00023066"/>
    </source>
</evidence>
<evidence type="ECO:0000256" key="9">
    <source>
        <dbReference type="ARBA" id="ARBA00023317"/>
    </source>
</evidence>
<dbReference type="Proteomes" id="UP001500729">
    <property type="component" value="Unassembled WGS sequence"/>
</dbReference>
<dbReference type="Gene3D" id="3.60.90.10">
    <property type="entry name" value="S-adenosylmethionine decarboxylase"/>
    <property type="match status" value="1"/>
</dbReference>
<dbReference type="RefSeq" id="WP_009942885.1">
    <property type="nucleotide sequence ID" value="NZ_BAAAGS010000003.1"/>
</dbReference>
<feature type="modified residue" description="Pyruvic acid (Ser); by autocatalysis" evidence="10">
    <location>
        <position position="68"/>
    </location>
</feature>
<evidence type="ECO:0000313" key="12">
    <source>
        <dbReference type="Proteomes" id="UP001500729"/>
    </source>
</evidence>
<evidence type="ECO:0000256" key="7">
    <source>
        <dbReference type="ARBA" id="ARBA00023239"/>
    </source>
</evidence>
<evidence type="ECO:0000256" key="8">
    <source>
        <dbReference type="ARBA" id="ARBA00023270"/>
    </source>
</evidence>
<feature type="site" description="Cleavage (non-hydrolytic); by autolysis" evidence="10">
    <location>
        <begin position="67"/>
        <end position="68"/>
    </location>
</feature>
<reference evidence="11 12" key="1">
    <citation type="journal article" date="2019" name="Int. J. Syst. Evol. Microbiol.">
        <title>The Global Catalogue of Microorganisms (GCM) 10K type strain sequencing project: providing services to taxonomists for standard genome sequencing and annotation.</title>
        <authorList>
            <consortium name="The Broad Institute Genomics Platform"/>
            <consortium name="The Broad Institute Genome Sequencing Center for Infectious Disease"/>
            <person name="Wu L."/>
            <person name="Ma J."/>
        </authorList>
    </citation>
    <scope>NUCLEOTIDE SEQUENCE [LARGE SCALE GENOMIC DNA]</scope>
    <source>
        <strain evidence="11 12">JCM 10303</strain>
    </source>
</reference>
<comment type="function">
    <text evidence="10">Catalyzes the decarboxylation of S-adenosylmethionine to S-adenosylmethioninamine (dcAdoMet), the propylamine donor required for the synthesis of the polyamines spermine and spermidine from the diamine putrescine.</text>
</comment>
<evidence type="ECO:0000256" key="3">
    <source>
        <dbReference type="ARBA" id="ARBA00022813"/>
    </source>
</evidence>
<keyword evidence="8 10" id="KW-0704">Schiff base</keyword>
<gene>
    <name evidence="11" type="primary">speD_1</name>
    <name evidence="10" type="synonym">speH</name>
    <name evidence="11" type="ORF">GCM10009533_07630</name>
</gene>